<keyword evidence="1" id="KW-0812">Transmembrane</keyword>
<dbReference type="EMBL" id="BJWL01000003">
    <property type="protein sequence ID" value="GFY84502.1"/>
    <property type="molecule type" value="Genomic_DNA"/>
</dbReference>
<evidence type="ECO:0000256" key="1">
    <source>
        <dbReference type="SAM" id="Phobius"/>
    </source>
</evidence>
<gene>
    <name evidence="2" type="ORF">Acr_03g0012760</name>
</gene>
<feature type="transmembrane region" description="Helical" evidence="1">
    <location>
        <begin position="35"/>
        <end position="59"/>
    </location>
</feature>
<dbReference type="OrthoDB" id="8964431at2759"/>
<evidence type="ECO:0000313" key="2">
    <source>
        <dbReference type="EMBL" id="GFY84502.1"/>
    </source>
</evidence>
<dbReference type="AlphaFoldDB" id="A0A7J0EDT4"/>
<keyword evidence="1" id="KW-0472">Membrane</keyword>
<protein>
    <submittedName>
        <fullName evidence="2">Uncharacterized protein</fullName>
    </submittedName>
</protein>
<comment type="caution">
    <text evidence="2">The sequence shown here is derived from an EMBL/GenBank/DDBJ whole genome shotgun (WGS) entry which is preliminary data.</text>
</comment>
<accession>A0A7J0EDT4</accession>
<name>A0A7J0EDT4_9ERIC</name>
<evidence type="ECO:0000313" key="3">
    <source>
        <dbReference type="Proteomes" id="UP000585474"/>
    </source>
</evidence>
<dbReference type="Proteomes" id="UP000585474">
    <property type="component" value="Unassembled WGS sequence"/>
</dbReference>
<keyword evidence="3" id="KW-1185">Reference proteome</keyword>
<keyword evidence="1" id="KW-1133">Transmembrane helix</keyword>
<feature type="transmembrane region" description="Helical" evidence="1">
    <location>
        <begin position="12"/>
        <end position="29"/>
    </location>
</feature>
<sequence>MKRNDDSNMSFTSFHIYFIATELGCSWLASSASAASGGILCGFFFPSSFCSLFHLFFFFSCTTRLRRRLSSVCHCPFAFSNIPLGSDLSDLSIVANWWPKDIATCSIGFDHGSIRVFLDRHYCGFYVVDILRHLACLGDYCLCTTFCNLLQPPRASCSLLELPAISCSLLELPVVSWSFLQPLAASCCLAQPATSHSLCHRYFEAFANLSSSLFRLSFNPLLSS</sequence>
<organism evidence="2 3">
    <name type="scientific">Actinidia rufa</name>
    <dbReference type="NCBI Taxonomy" id="165716"/>
    <lineage>
        <taxon>Eukaryota</taxon>
        <taxon>Viridiplantae</taxon>
        <taxon>Streptophyta</taxon>
        <taxon>Embryophyta</taxon>
        <taxon>Tracheophyta</taxon>
        <taxon>Spermatophyta</taxon>
        <taxon>Magnoliopsida</taxon>
        <taxon>eudicotyledons</taxon>
        <taxon>Gunneridae</taxon>
        <taxon>Pentapetalae</taxon>
        <taxon>asterids</taxon>
        <taxon>Ericales</taxon>
        <taxon>Actinidiaceae</taxon>
        <taxon>Actinidia</taxon>
    </lineage>
</organism>
<reference evidence="2 3" key="1">
    <citation type="submission" date="2019-07" db="EMBL/GenBank/DDBJ databases">
        <title>De Novo Assembly of kiwifruit Actinidia rufa.</title>
        <authorList>
            <person name="Sugita-Konishi S."/>
            <person name="Sato K."/>
            <person name="Mori E."/>
            <person name="Abe Y."/>
            <person name="Kisaki G."/>
            <person name="Hamano K."/>
            <person name="Suezawa K."/>
            <person name="Otani M."/>
            <person name="Fukuda T."/>
            <person name="Manabe T."/>
            <person name="Gomi K."/>
            <person name="Tabuchi M."/>
            <person name="Akimitsu K."/>
            <person name="Kataoka I."/>
        </authorList>
    </citation>
    <scope>NUCLEOTIDE SEQUENCE [LARGE SCALE GENOMIC DNA]</scope>
    <source>
        <strain evidence="3">cv. Fuchu</strain>
    </source>
</reference>
<proteinExistence type="predicted"/>